<dbReference type="EMBL" id="RBXR01000001">
    <property type="protein sequence ID" value="RKT69583.1"/>
    <property type="molecule type" value="Genomic_DNA"/>
</dbReference>
<proteinExistence type="inferred from homology"/>
<evidence type="ECO:0000256" key="2">
    <source>
        <dbReference type="SAM" id="MobiDB-lite"/>
    </source>
</evidence>
<dbReference type="PANTHER" id="PTHR30344:SF1">
    <property type="entry name" value="6-PHOSPHOGLUCONOLACTONASE"/>
    <property type="match status" value="1"/>
</dbReference>
<evidence type="ECO:0000313" key="4">
    <source>
        <dbReference type="Proteomes" id="UP000272729"/>
    </source>
</evidence>
<sequence length="382" mass="39882">MAVDRRRFLGAVGVGAGLLMTEGVAEGSAEGVAEADDFAEARGEVRVYLGTYTTWTGGGAGLGVGAYDPATGRLRSTGVVRGVPNPSFAITAGRRVYAVNEQSAGSVTAFEVRDGVPKVLNTQSTGGADPCHLVLHRGHVLSANYSSGSVSVHPVRPDGSLGARTDLVRHKGSGPDPDRQEGPHAHQVLSDPTGEFVFAVDLGADAVFGYRLSAAGRLTEVSTARLHPGAGPRHLAFHPNGRFAYVANELDSTIVVASYAHGVLTPGQKLSTLPADAPTTPRNYPAEVLVSADGRFVYLSNRGHDSVAVFAVEQDGARLRLVEAVPVGGEFPRHLALDPAGRFLLAANQNSNAVTTFAVDRESGRLRLTSTFTAPIPVCVAF</sequence>
<dbReference type="Proteomes" id="UP000272729">
    <property type="component" value="Unassembled WGS sequence"/>
</dbReference>
<comment type="caution">
    <text evidence="3">The sequence shown here is derived from an EMBL/GenBank/DDBJ whole genome shotgun (WGS) entry which is preliminary data.</text>
</comment>
<dbReference type="Gene3D" id="2.130.10.10">
    <property type="entry name" value="YVTN repeat-like/Quinoprotein amine dehydrogenase"/>
    <property type="match status" value="1"/>
</dbReference>
<dbReference type="InterPro" id="IPR011048">
    <property type="entry name" value="Haem_d1_sf"/>
</dbReference>
<dbReference type="Pfam" id="PF10282">
    <property type="entry name" value="Lactonase"/>
    <property type="match status" value="1"/>
</dbReference>
<evidence type="ECO:0000313" key="3">
    <source>
        <dbReference type="EMBL" id="RKT69583.1"/>
    </source>
</evidence>
<keyword evidence="4" id="KW-1185">Reference proteome</keyword>
<reference evidence="3 4" key="1">
    <citation type="submission" date="2018-10" db="EMBL/GenBank/DDBJ databases">
        <title>Sequencing the genomes of 1000 actinobacteria strains.</title>
        <authorList>
            <person name="Klenk H.-P."/>
        </authorList>
    </citation>
    <scope>NUCLEOTIDE SEQUENCE [LARGE SCALE GENOMIC DNA]</scope>
    <source>
        <strain evidence="3 4">DSM 43911</strain>
    </source>
</reference>
<feature type="region of interest" description="Disordered" evidence="2">
    <location>
        <begin position="169"/>
        <end position="188"/>
    </location>
</feature>
<dbReference type="PROSITE" id="PS51318">
    <property type="entry name" value="TAT"/>
    <property type="match status" value="1"/>
</dbReference>
<dbReference type="SUPFAM" id="SSF51004">
    <property type="entry name" value="C-terminal (heme d1) domain of cytochrome cd1-nitrite reductase"/>
    <property type="match status" value="1"/>
</dbReference>
<accession>A0A495XAF6</accession>
<organism evidence="3 4">
    <name type="scientific">Saccharothrix variisporea</name>
    <dbReference type="NCBI Taxonomy" id="543527"/>
    <lineage>
        <taxon>Bacteria</taxon>
        <taxon>Bacillati</taxon>
        <taxon>Actinomycetota</taxon>
        <taxon>Actinomycetes</taxon>
        <taxon>Pseudonocardiales</taxon>
        <taxon>Pseudonocardiaceae</taxon>
        <taxon>Saccharothrix</taxon>
    </lineage>
</organism>
<dbReference type="GO" id="GO:0005829">
    <property type="term" value="C:cytosol"/>
    <property type="evidence" value="ECO:0007669"/>
    <property type="project" value="TreeGrafter"/>
</dbReference>
<dbReference type="PANTHER" id="PTHR30344">
    <property type="entry name" value="6-PHOSPHOGLUCONOLACTONASE-RELATED"/>
    <property type="match status" value="1"/>
</dbReference>
<dbReference type="RefSeq" id="WP_246029753.1">
    <property type="nucleotide sequence ID" value="NZ_JBIUBA010000057.1"/>
</dbReference>
<protein>
    <submittedName>
        <fullName evidence="3">6-phosphogluconolactonase</fullName>
    </submittedName>
</protein>
<comment type="similarity">
    <text evidence="1">Belongs to the cycloisomerase 2 family.</text>
</comment>
<dbReference type="InterPro" id="IPR019405">
    <property type="entry name" value="Lactonase_7-beta_prop"/>
</dbReference>
<evidence type="ECO:0000256" key="1">
    <source>
        <dbReference type="ARBA" id="ARBA00005564"/>
    </source>
</evidence>
<name>A0A495XAF6_9PSEU</name>
<dbReference type="GO" id="GO:0017057">
    <property type="term" value="F:6-phosphogluconolactonase activity"/>
    <property type="evidence" value="ECO:0007669"/>
    <property type="project" value="TreeGrafter"/>
</dbReference>
<gene>
    <name evidence="3" type="ORF">DFJ66_2817</name>
</gene>
<dbReference type="InterPro" id="IPR050282">
    <property type="entry name" value="Cycloisomerase_2"/>
</dbReference>
<dbReference type="InterPro" id="IPR006311">
    <property type="entry name" value="TAT_signal"/>
</dbReference>
<dbReference type="InterPro" id="IPR015943">
    <property type="entry name" value="WD40/YVTN_repeat-like_dom_sf"/>
</dbReference>
<dbReference type="AlphaFoldDB" id="A0A495XAF6"/>